<feature type="transmembrane region" description="Helical" evidence="2">
    <location>
        <begin position="412"/>
        <end position="432"/>
    </location>
</feature>
<evidence type="ECO:0000313" key="3">
    <source>
        <dbReference type="EMBL" id="OLR92834.1"/>
    </source>
</evidence>
<accession>A0A1Q9LLG4</accession>
<dbReference type="Pfam" id="PF03929">
    <property type="entry name" value="PepSY_TM"/>
    <property type="match status" value="1"/>
</dbReference>
<gene>
    <name evidence="3" type="ORF">BJP25_19620</name>
</gene>
<sequence>MSIDERGTPPTATRDAASTAADKSRPTGWTAVRPLLMRLHFYAGVFIGPFLLIAALTGIAYIYAPNLERAVYDQELHVVDAPTSLPLDRQVDAARAVIPADGVVKSVRPAPTGTDTTQVIYTRPGDEPSFRHTVFVDPHTGGVRGDLETYGSGQAMPLRAWIDVLHRNLHLGEPGRLYSELAASWLWVVVTLGLVLWFSNRRARRKTFAAAAGAEPSKPVRRTRALRTKGAVGVWAAVGLFILSATGLTWSGYAGENIGALREALSWSTPSVSSAVPPSPAGADVGLQAVRDATQRAGLADPVEIVVPAEPGKGYVVNQVGRGLPNRLDSMAVDPATGEVTDTLRFADYPLMAKLTRWGIDGHMGLLFGWPNQVLLTLFGLGLVALVGYGYRMWWLRRPTRGRAWGRAPRRGAWRQVPPAVLVPLVLVFAALAWAMPVFGVSLLVFLVVDLAVGYWKRVQAEVAQY</sequence>
<keyword evidence="2" id="KW-1133">Transmembrane helix</keyword>
<protein>
    <submittedName>
        <fullName evidence="3">Peptidase</fullName>
    </submittedName>
</protein>
<keyword evidence="4" id="KW-1185">Reference proteome</keyword>
<name>A0A1Q9LLG4_9PSEU</name>
<keyword evidence="2" id="KW-0812">Transmembrane</keyword>
<keyword evidence="2" id="KW-0472">Membrane</keyword>
<evidence type="ECO:0000256" key="2">
    <source>
        <dbReference type="SAM" id="Phobius"/>
    </source>
</evidence>
<feature type="transmembrane region" description="Helical" evidence="2">
    <location>
        <begin position="177"/>
        <end position="198"/>
    </location>
</feature>
<feature type="transmembrane region" description="Helical" evidence="2">
    <location>
        <begin position="41"/>
        <end position="64"/>
    </location>
</feature>
<feature type="transmembrane region" description="Helical" evidence="2">
    <location>
        <begin position="374"/>
        <end position="391"/>
    </location>
</feature>
<evidence type="ECO:0000313" key="4">
    <source>
        <dbReference type="Proteomes" id="UP000186040"/>
    </source>
</evidence>
<reference evidence="3 4" key="1">
    <citation type="submission" date="2016-10" db="EMBL/GenBank/DDBJ databases">
        <title>The Draft Genome Sequence of Actinokineospora bangkokensis 44EHWT reveals the biosynthetic pathway of antifungal compounds Thailandins with unusual extender unit butylmalonyl-CoA.</title>
        <authorList>
            <person name="Greule A."/>
            <person name="Intra B."/>
            <person name="Flemming S."/>
            <person name="Rommel M.G."/>
            <person name="Panbangred W."/>
            <person name="Bechthold A."/>
        </authorList>
    </citation>
    <scope>NUCLEOTIDE SEQUENCE [LARGE SCALE GENOMIC DNA]</scope>
    <source>
        <strain evidence="3 4">44EHW</strain>
    </source>
</reference>
<feature type="transmembrane region" description="Helical" evidence="2">
    <location>
        <begin position="231"/>
        <end position="253"/>
    </location>
</feature>
<dbReference type="PANTHER" id="PTHR34219">
    <property type="entry name" value="IRON-REGULATED INNER MEMBRANE PROTEIN-RELATED"/>
    <property type="match status" value="1"/>
</dbReference>
<dbReference type="AlphaFoldDB" id="A0A1Q9LLG4"/>
<dbReference type="InterPro" id="IPR005625">
    <property type="entry name" value="PepSY-ass_TM"/>
</dbReference>
<dbReference type="PANTHER" id="PTHR34219:SF1">
    <property type="entry name" value="PEPSY DOMAIN-CONTAINING PROTEIN"/>
    <property type="match status" value="1"/>
</dbReference>
<dbReference type="EMBL" id="MKQR01000015">
    <property type="protein sequence ID" value="OLR92834.1"/>
    <property type="molecule type" value="Genomic_DNA"/>
</dbReference>
<dbReference type="STRING" id="1193682.BJP25_19620"/>
<dbReference type="Proteomes" id="UP000186040">
    <property type="component" value="Unassembled WGS sequence"/>
</dbReference>
<evidence type="ECO:0000256" key="1">
    <source>
        <dbReference type="SAM" id="MobiDB-lite"/>
    </source>
</evidence>
<organism evidence="3 4">
    <name type="scientific">Actinokineospora bangkokensis</name>
    <dbReference type="NCBI Taxonomy" id="1193682"/>
    <lineage>
        <taxon>Bacteria</taxon>
        <taxon>Bacillati</taxon>
        <taxon>Actinomycetota</taxon>
        <taxon>Actinomycetes</taxon>
        <taxon>Pseudonocardiales</taxon>
        <taxon>Pseudonocardiaceae</taxon>
        <taxon>Actinokineospora</taxon>
    </lineage>
</organism>
<feature type="region of interest" description="Disordered" evidence="1">
    <location>
        <begin position="1"/>
        <end position="24"/>
    </location>
</feature>
<proteinExistence type="predicted"/>
<dbReference type="RefSeq" id="WP_075975445.1">
    <property type="nucleotide sequence ID" value="NZ_MKQR01000015.1"/>
</dbReference>
<comment type="caution">
    <text evidence="3">The sequence shown here is derived from an EMBL/GenBank/DDBJ whole genome shotgun (WGS) entry which is preliminary data.</text>
</comment>
<feature type="compositionally biased region" description="Low complexity" evidence="1">
    <location>
        <begin position="8"/>
        <end position="21"/>
    </location>
</feature>
<feature type="transmembrane region" description="Helical" evidence="2">
    <location>
        <begin position="438"/>
        <end position="456"/>
    </location>
</feature>
<dbReference type="OrthoDB" id="9791166at2"/>